<dbReference type="AlphaFoldDB" id="A0A4Y2RNK4"/>
<accession>A0A4Y2RNK4</accession>
<evidence type="ECO:0000313" key="2">
    <source>
        <dbReference type="Proteomes" id="UP000499080"/>
    </source>
</evidence>
<reference evidence="1 2" key="1">
    <citation type="journal article" date="2019" name="Sci. Rep.">
        <title>Orb-weaving spider Araneus ventricosus genome elucidates the spidroin gene catalogue.</title>
        <authorList>
            <person name="Kono N."/>
            <person name="Nakamura H."/>
            <person name="Ohtoshi R."/>
            <person name="Moran D.A.P."/>
            <person name="Shinohara A."/>
            <person name="Yoshida Y."/>
            <person name="Fujiwara M."/>
            <person name="Mori M."/>
            <person name="Tomita M."/>
            <person name="Arakawa K."/>
        </authorList>
    </citation>
    <scope>NUCLEOTIDE SEQUENCE [LARGE SCALE GENOMIC DNA]</scope>
</reference>
<sequence length="214" mass="24099">MKITPNSSSFLKTLQIQIFYVHPLGHTTLVQAIAKLVPLILFRHPVNVMNAPWIRCLSYSNVFGSRDEKTRSLRKCPKGRSHKALNQLTWGGAREQSEAIPTNMPNPAMRNFIVQVSTNVNVPMRGCPVLLENKIPGISSQLQEQLQQIPAALVIIDRMTLQKVWNELDNRLESHDPRGAHRAIVTCAESLKSLQLFLLITHICTCNTLELTAF</sequence>
<dbReference type="EMBL" id="BGPR01017826">
    <property type="protein sequence ID" value="GBN77394.1"/>
    <property type="molecule type" value="Genomic_DNA"/>
</dbReference>
<proteinExistence type="predicted"/>
<organism evidence="1 2">
    <name type="scientific">Araneus ventricosus</name>
    <name type="common">Orbweaver spider</name>
    <name type="synonym">Epeira ventricosa</name>
    <dbReference type="NCBI Taxonomy" id="182803"/>
    <lineage>
        <taxon>Eukaryota</taxon>
        <taxon>Metazoa</taxon>
        <taxon>Ecdysozoa</taxon>
        <taxon>Arthropoda</taxon>
        <taxon>Chelicerata</taxon>
        <taxon>Arachnida</taxon>
        <taxon>Araneae</taxon>
        <taxon>Araneomorphae</taxon>
        <taxon>Entelegynae</taxon>
        <taxon>Araneoidea</taxon>
        <taxon>Araneidae</taxon>
        <taxon>Araneus</taxon>
    </lineage>
</organism>
<evidence type="ECO:0000313" key="1">
    <source>
        <dbReference type="EMBL" id="GBN77394.1"/>
    </source>
</evidence>
<name>A0A4Y2RNK4_ARAVE</name>
<protein>
    <submittedName>
        <fullName evidence="1">Uncharacterized protein</fullName>
    </submittedName>
</protein>
<gene>
    <name evidence="1" type="ORF">AVEN_189814_1</name>
</gene>
<comment type="caution">
    <text evidence="1">The sequence shown here is derived from an EMBL/GenBank/DDBJ whole genome shotgun (WGS) entry which is preliminary data.</text>
</comment>
<dbReference type="Proteomes" id="UP000499080">
    <property type="component" value="Unassembled WGS sequence"/>
</dbReference>
<keyword evidence="2" id="KW-1185">Reference proteome</keyword>